<dbReference type="PANTHER" id="PTHR30042">
    <property type="entry name" value="POTASSIUM-TRANSPORTING ATPASE C CHAIN"/>
    <property type="match status" value="1"/>
</dbReference>
<evidence type="ECO:0000256" key="11">
    <source>
        <dbReference type="HAMAP-Rule" id="MF_00276"/>
    </source>
</evidence>
<keyword evidence="9 11" id="KW-0406">Ion transport</keyword>
<organism evidence="13 14">
    <name type="scientific">Endosaccharibacter trunci</name>
    <dbReference type="NCBI Taxonomy" id="2812733"/>
    <lineage>
        <taxon>Bacteria</taxon>
        <taxon>Pseudomonadati</taxon>
        <taxon>Pseudomonadota</taxon>
        <taxon>Alphaproteobacteria</taxon>
        <taxon>Acetobacterales</taxon>
        <taxon>Acetobacteraceae</taxon>
        <taxon>Endosaccharibacter</taxon>
    </lineage>
</organism>
<keyword evidence="14" id="KW-1185">Reference proteome</keyword>
<keyword evidence="10 11" id="KW-0472">Membrane</keyword>
<dbReference type="RefSeq" id="WP_422863827.1">
    <property type="nucleotide sequence ID" value="NZ_JAMSKV010000005.1"/>
</dbReference>
<keyword evidence="2 11" id="KW-1003">Cell membrane</keyword>
<protein>
    <recommendedName>
        <fullName evidence="11">Potassium-transporting ATPase KdpC subunit</fullName>
    </recommendedName>
    <alternativeName>
        <fullName evidence="11">ATP phosphohydrolase [potassium-transporting] C chain</fullName>
    </alternativeName>
    <alternativeName>
        <fullName evidence="11">Potassium-binding and translocating subunit C</fullName>
    </alternativeName>
    <alternativeName>
        <fullName evidence="11">Potassium-translocating ATPase C chain</fullName>
    </alternativeName>
</protein>
<evidence type="ECO:0000256" key="7">
    <source>
        <dbReference type="ARBA" id="ARBA00022958"/>
    </source>
</evidence>
<dbReference type="PANTHER" id="PTHR30042:SF2">
    <property type="entry name" value="POTASSIUM-TRANSPORTING ATPASE KDPC SUBUNIT"/>
    <property type="match status" value="1"/>
</dbReference>
<dbReference type="PIRSF" id="PIRSF001296">
    <property type="entry name" value="K_ATPase_KdpC"/>
    <property type="match status" value="1"/>
</dbReference>
<evidence type="ECO:0000256" key="5">
    <source>
        <dbReference type="ARBA" id="ARBA00022741"/>
    </source>
</evidence>
<keyword evidence="6 11" id="KW-0067">ATP-binding</keyword>
<dbReference type="Pfam" id="PF02669">
    <property type="entry name" value="KdpC"/>
    <property type="match status" value="1"/>
</dbReference>
<accession>A0ABT1W7G5</accession>
<dbReference type="InterPro" id="IPR003820">
    <property type="entry name" value="KdpC"/>
</dbReference>
<evidence type="ECO:0000256" key="10">
    <source>
        <dbReference type="ARBA" id="ARBA00023136"/>
    </source>
</evidence>
<evidence type="ECO:0000313" key="13">
    <source>
        <dbReference type="EMBL" id="MCQ8278355.1"/>
    </source>
</evidence>
<keyword evidence="7 11" id="KW-0630">Potassium</keyword>
<name>A0ABT1W7G5_9PROT</name>
<evidence type="ECO:0000256" key="3">
    <source>
        <dbReference type="ARBA" id="ARBA00022538"/>
    </source>
</evidence>
<evidence type="ECO:0000313" key="14">
    <source>
        <dbReference type="Proteomes" id="UP001524587"/>
    </source>
</evidence>
<keyword evidence="5 11" id="KW-0547">Nucleotide-binding</keyword>
<evidence type="ECO:0000256" key="8">
    <source>
        <dbReference type="ARBA" id="ARBA00022989"/>
    </source>
</evidence>
<keyword evidence="4 11" id="KW-0812">Transmembrane</keyword>
<comment type="subunit">
    <text evidence="11">The system is composed of three essential subunits: KdpA, KdpB and KdpC.</text>
</comment>
<comment type="function">
    <text evidence="11">Part of the high-affinity ATP-driven potassium transport (or Kdp) system, which catalyzes the hydrolysis of ATP coupled with the electrogenic transport of potassium into the cytoplasm. This subunit acts as a catalytic chaperone that increases the ATP-binding affinity of the ATP-hydrolyzing subunit KdpB by the formation of a transient KdpB/KdpC/ATP ternary complex.</text>
</comment>
<sequence>MLSSLRPAFVTMLAFTALTGAALPLAIVGGAQILAPEKADGSLVIRDGQPVGSLLIGQNFTGAGFFHPRPSATVEPDPKDSSKTIPTPYAADNSAASNLAPTSKALIDRVRGDVAALHATSVPADAVTTSGSGLDPDISPENALMQADRVAAARHLATDQVRALIASHTQLPLLGFLGGARVNVLALNLALLNMPR</sequence>
<dbReference type="HAMAP" id="MF_00276">
    <property type="entry name" value="KdpC"/>
    <property type="match status" value="1"/>
</dbReference>
<keyword evidence="3 11" id="KW-0633">Potassium transport</keyword>
<evidence type="ECO:0000256" key="4">
    <source>
        <dbReference type="ARBA" id="ARBA00022692"/>
    </source>
</evidence>
<comment type="subcellular location">
    <subcellularLocation>
        <location evidence="11">Cell membrane</location>
        <topology evidence="11">Single-pass membrane protein</topology>
    </subcellularLocation>
</comment>
<evidence type="ECO:0000256" key="12">
    <source>
        <dbReference type="SAM" id="MobiDB-lite"/>
    </source>
</evidence>
<dbReference type="EMBL" id="JAMSKV010000005">
    <property type="protein sequence ID" value="MCQ8278355.1"/>
    <property type="molecule type" value="Genomic_DNA"/>
</dbReference>
<dbReference type="Proteomes" id="UP001524587">
    <property type="component" value="Unassembled WGS sequence"/>
</dbReference>
<gene>
    <name evidence="11 13" type="primary">kdpC</name>
    <name evidence="13" type="ORF">NFI95_07810</name>
</gene>
<comment type="similarity">
    <text evidence="11">Belongs to the KdpC family.</text>
</comment>
<comment type="caution">
    <text evidence="13">The sequence shown here is derived from an EMBL/GenBank/DDBJ whole genome shotgun (WGS) entry which is preliminary data.</text>
</comment>
<evidence type="ECO:0000256" key="2">
    <source>
        <dbReference type="ARBA" id="ARBA00022475"/>
    </source>
</evidence>
<reference evidence="13 14" key="1">
    <citation type="submission" date="2022-06" db="EMBL/GenBank/DDBJ databases">
        <title>Endosaccharibacter gen. nov., sp. nov., endophytic bacteria isolated from sugarcane.</title>
        <authorList>
            <person name="Pitiwittayakul N."/>
            <person name="Yukphan P."/>
            <person name="Charoenyingcharoen P."/>
            <person name="Tanasupawat S."/>
        </authorList>
    </citation>
    <scope>NUCLEOTIDE SEQUENCE [LARGE SCALE GENOMIC DNA]</scope>
    <source>
        <strain evidence="13 14">KSS8</strain>
    </source>
</reference>
<evidence type="ECO:0000256" key="6">
    <source>
        <dbReference type="ARBA" id="ARBA00022840"/>
    </source>
</evidence>
<keyword evidence="1 11" id="KW-0813">Transport</keyword>
<proteinExistence type="inferred from homology"/>
<dbReference type="NCBIfam" id="TIGR00681">
    <property type="entry name" value="kdpC"/>
    <property type="match status" value="1"/>
</dbReference>
<keyword evidence="8 11" id="KW-1133">Transmembrane helix</keyword>
<feature type="region of interest" description="Disordered" evidence="12">
    <location>
        <begin position="67"/>
        <end position="95"/>
    </location>
</feature>
<dbReference type="NCBIfam" id="NF001454">
    <property type="entry name" value="PRK00315.1"/>
    <property type="match status" value="1"/>
</dbReference>
<evidence type="ECO:0000256" key="9">
    <source>
        <dbReference type="ARBA" id="ARBA00023065"/>
    </source>
</evidence>
<evidence type="ECO:0000256" key="1">
    <source>
        <dbReference type="ARBA" id="ARBA00022448"/>
    </source>
</evidence>